<evidence type="ECO:0000313" key="2">
    <source>
        <dbReference type="EMBL" id="GAA1534601.1"/>
    </source>
</evidence>
<feature type="compositionally biased region" description="Basic and acidic residues" evidence="1">
    <location>
        <begin position="1"/>
        <end position="17"/>
    </location>
</feature>
<dbReference type="Proteomes" id="UP001500842">
    <property type="component" value="Unassembled WGS sequence"/>
</dbReference>
<feature type="region of interest" description="Disordered" evidence="1">
    <location>
        <begin position="1"/>
        <end position="60"/>
    </location>
</feature>
<proteinExistence type="predicted"/>
<protein>
    <submittedName>
        <fullName evidence="2">Uncharacterized protein</fullName>
    </submittedName>
</protein>
<dbReference type="RefSeq" id="WP_141007405.1">
    <property type="nucleotide sequence ID" value="NZ_BAAAOR010000030.1"/>
</dbReference>
<feature type="compositionally biased region" description="Acidic residues" evidence="1">
    <location>
        <begin position="18"/>
        <end position="45"/>
    </location>
</feature>
<organism evidence="2 3">
    <name type="scientific">Nocardioides humi</name>
    <dbReference type="NCBI Taxonomy" id="449461"/>
    <lineage>
        <taxon>Bacteria</taxon>
        <taxon>Bacillati</taxon>
        <taxon>Actinomycetota</taxon>
        <taxon>Actinomycetes</taxon>
        <taxon>Propionibacteriales</taxon>
        <taxon>Nocardioidaceae</taxon>
        <taxon>Nocardioides</taxon>
    </lineage>
</organism>
<evidence type="ECO:0000256" key="1">
    <source>
        <dbReference type="SAM" id="MobiDB-lite"/>
    </source>
</evidence>
<accession>A0ABN2B633</accession>
<name>A0ABN2B633_9ACTN</name>
<comment type="caution">
    <text evidence="2">The sequence shown here is derived from an EMBL/GenBank/DDBJ whole genome shotgun (WGS) entry which is preliminary data.</text>
</comment>
<reference evidence="2 3" key="1">
    <citation type="journal article" date="2019" name="Int. J. Syst. Evol. Microbiol.">
        <title>The Global Catalogue of Microorganisms (GCM) 10K type strain sequencing project: providing services to taxonomists for standard genome sequencing and annotation.</title>
        <authorList>
            <consortium name="The Broad Institute Genomics Platform"/>
            <consortium name="The Broad Institute Genome Sequencing Center for Infectious Disease"/>
            <person name="Wu L."/>
            <person name="Ma J."/>
        </authorList>
    </citation>
    <scope>NUCLEOTIDE SEQUENCE [LARGE SCALE GENOMIC DNA]</scope>
    <source>
        <strain evidence="2 3">JCM 14942</strain>
    </source>
</reference>
<gene>
    <name evidence="2" type="ORF">GCM10009788_41810</name>
</gene>
<keyword evidence="3" id="KW-1185">Reference proteome</keyword>
<dbReference type="EMBL" id="BAAAOR010000030">
    <property type="protein sequence ID" value="GAA1534601.1"/>
    <property type="molecule type" value="Genomic_DNA"/>
</dbReference>
<sequence>MSQTPRDDERIAERAELLPEEQEAGSEDPESQAEAILEESDERVEDPEGTRHDSTQTPGG</sequence>
<evidence type="ECO:0000313" key="3">
    <source>
        <dbReference type="Proteomes" id="UP001500842"/>
    </source>
</evidence>